<dbReference type="RefSeq" id="WP_186736170.1">
    <property type="nucleotide sequence ID" value="NZ_VFIA01000004.1"/>
</dbReference>
<dbReference type="InterPro" id="IPR008928">
    <property type="entry name" value="6-hairpin_glycosidase_sf"/>
</dbReference>
<protein>
    <submittedName>
        <fullName evidence="5">Alpha-L-fucosidase 2</fullName>
    </submittedName>
</protein>
<feature type="signal peptide" evidence="1">
    <location>
        <begin position="1"/>
        <end position="26"/>
    </location>
</feature>
<dbReference type="InterPro" id="IPR027414">
    <property type="entry name" value="GH95_N_dom"/>
</dbReference>
<dbReference type="SUPFAM" id="SSF48208">
    <property type="entry name" value="Six-hairpin glycosidases"/>
    <property type="match status" value="1"/>
</dbReference>
<name>A0ABR6W1B1_9BACT</name>
<dbReference type="PANTHER" id="PTHR31084">
    <property type="entry name" value="ALPHA-L-FUCOSIDASE 2"/>
    <property type="match status" value="1"/>
</dbReference>
<dbReference type="PANTHER" id="PTHR31084:SF0">
    <property type="entry name" value="ALPHA-L-FUCOSIDASE 2"/>
    <property type="match status" value="1"/>
</dbReference>
<evidence type="ECO:0000259" key="2">
    <source>
        <dbReference type="Pfam" id="PF14498"/>
    </source>
</evidence>
<dbReference type="Gene3D" id="2.60.40.1180">
    <property type="entry name" value="Golgi alpha-mannosidase II"/>
    <property type="match status" value="1"/>
</dbReference>
<organism evidence="5 6">
    <name type="scientific">Spirosoma utsteinense</name>
    <dbReference type="NCBI Taxonomy" id="2585773"/>
    <lineage>
        <taxon>Bacteria</taxon>
        <taxon>Pseudomonadati</taxon>
        <taxon>Bacteroidota</taxon>
        <taxon>Cytophagia</taxon>
        <taxon>Cytophagales</taxon>
        <taxon>Cytophagaceae</taxon>
        <taxon>Spirosoma</taxon>
    </lineage>
</organism>
<dbReference type="Pfam" id="PF14498">
    <property type="entry name" value="Glyco_hyd_65N_2"/>
    <property type="match status" value="1"/>
</dbReference>
<keyword evidence="1" id="KW-0732">Signal</keyword>
<feature type="domain" description="Glycosyl hydrolase family 95 catalytic" evidence="4">
    <location>
        <begin position="313"/>
        <end position="733"/>
    </location>
</feature>
<dbReference type="InterPro" id="IPR049053">
    <property type="entry name" value="AFCA-like_C"/>
</dbReference>
<comment type="caution">
    <text evidence="5">The sequence shown here is derived from an EMBL/GenBank/DDBJ whole genome shotgun (WGS) entry which is preliminary data.</text>
</comment>
<dbReference type="Pfam" id="PF22124">
    <property type="entry name" value="Glyco_hydro_95_cat"/>
    <property type="match status" value="1"/>
</dbReference>
<evidence type="ECO:0000313" key="6">
    <source>
        <dbReference type="Proteomes" id="UP000700732"/>
    </source>
</evidence>
<dbReference type="Proteomes" id="UP000700732">
    <property type="component" value="Unassembled WGS sequence"/>
</dbReference>
<keyword evidence="6" id="KW-1185">Reference proteome</keyword>
<accession>A0ABR6W1B1</accession>
<evidence type="ECO:0000259" key="3">
    <source>
        <dbReference type="Pfam" id="PF21307"/>
    </source>
</evidence>
<dbReference type="EMBL" id="VFIA01000004">
    <property type="protein sequence ID" value="MBC3790323.1"/>
    <property type="molecule type" value="Genomic_DNA"/>
</dbReference>
<evidence type="ECO:0000256" key="1">
    <source>
        <dbReference type="SAM" id="SignalP"/>
    </source>
</evidence>
<dbReference type="PIRSF" id="PIRSF007663">
    <property type="entry name" value="UCP007663"/>
    <property type="match status" value="1"/>
</dbReference>
<feature type="domain" description="Alpha fucosidase A-like C-terminal" evidence="3">
    <location>
        <begin position="735"/>
        <end position="827"/>
    </location>
</feature>
<sequence>MTPPKTSGKKTTLFVLMLALSSSGFSQSPLKLWYTKPATSWVEALPVGNGRIGAMVFGGVDEELIQLNESTLYSGGPVKQAVNPDAPAYLPQIREALLNDEDYTRANTLTKKMQGVYTESYMPMGDLVIKQAHAGASPSDYYRDLDIEKAISTTRFTIDGIAYKREVFINAPDNVMLIRLTASQKGALTFDVSARSQLRAQLAASGTNELIVSGKAPAHADPNYYNPKDREPIVYEDATGCNGMRFQYRVKAIPTGGTMTADTAGIHVKGASEVVLFVAAATSFNGFDKCPDREGKDEKRLTESTIKKATEQSYAALLKTHVADYQRYFNRLSFIIGDTSKRLVSQALPSDERLQAYSKGAYDPALETLYFQFGRYLLISSSRPGGPPANLQGIWNKELRAPWSSNYTININTQMNYWPSETTNLSEMHMPLLDWIRNLSVTGANTAREFYGAKGWVAHHNSEIWGTSNPVGEKGAGDPVWANWYMGGNWLCQHLWEHYAFTGDRKFLAEKAYPIMKQAALFTLDWLVEDKEGYLVTAPSTTPENLFKDKAGKQQGVSVATTMDMSIIWDLFTNLIDAGQVLGTDTAFRNMLIEKRKKLYPMHIGAKGQLLEWYKDFDETDLEHRHVSHLFGLHPGRQLSVSRTPDFFNAAKKTLEIRGDGGTGWSRGWKINFWARLLDGDHAYALIRQLLQYTNDSGGNMHGGGTYPNFFDAHPPFQIDGNFGGTAGMTEMLLQSHLNEVNLLPALPSVWKEGSITGLKARGAYGVAIHWKNHRLIKATITSLNGGKCVLRTASPITINGVNAKSIQSGQGYLTSFTTTKGKAYQLTAR</sequence>
<reference evidence="5 6" key="1">
    <citation type="submission" date="2019-06" db="EMBL/GenBank/DDBJ databases">
        <title>Spirosoma utsteinense sp. nov. isolated from Antarctic ice-free soils.</title>
        <authorList>
            <person name="Tahon G."/>
        </authorList>
    </citation>
    <scope>NUCLEOTIDE SEQUENCE [LARGE SCALE GENOMIC DNA]</scope>
    <source>
        <strain evidence="5 6">LMG 31447</strain>
    </source>
</reference>
<feature type="chain" id="PRO_5046701691" evidence="1">
    <location>
        <begin position="27"/>
        <end position="830"/>
    </location>
</feature>
<dbReference type="InterPro" id="IPR054363">
    <property type="entry name" value="GH95_cat"/>
</dbReference>
<gene>
    <name evidence="5" type="ORF">FH603_810</name>
</gene>
<dbReference type="InterPro" id="IPR013780">
    <property type="entry name" value="Glyco_hydro_b"/>
</dbReference>
<dbReference type="Gene3D" id="2.70.98.50">
    <property type="entry name" value="putative glycoside hydrolase family protein from bacillus halodurans"/>
    <property type="match status" value="1"/>
</dbReference>
<evidence type="ECO:0000259" key="4">
    <source>
        <dbReference type="Pfam" id="PF22124"/>
    </source>
</evidence>
<evidence type="ECO:0000313" key="5">
    <source>
        <dbReference type="EMBL" id="MBC3790323.1"/>
    </source>
</evidence>
<dbReference type="InterPro" id="IPR016518">
    <property type="entry name" value="Alpha-L-fucosidase"/>
</dbReference>
<proteinExistence type="predicted"/>
<feature type="domain" description="Glycosyl hydrolase family 95 N-terminal" evidence="2">
    <location>
        <begin position="32"/>
        <end position="285"/>
    </location>
</feature>
<dbReference type="Pfam" id="PF21307">
    <property type="entry name" value="Glyco_hydro_95_C"/>
    <property type="match status" value="1"/>
</dbReference>